<accession>A0A238K7A8</accession>
<gene>
    <name evidence="2" type="ORF">PEV8663_01548</name>
</gene>
<sequence>MTLPISGSMSPGFSSGHGASSLTNNQKQGLTTLLGDYDTATISDEDAKQIVAGIRELEISSGKGLATALAEAGIDAGNLAEKAGLLKPHGGLEGGGPQDGAGRPGGAGGPPGGGGRPGGASGKEGSGTGANSVAVEVLNSVLETMAEEDDSSTDTFQALLAEQLEAAGLDPSQPIMDLKY</sequence>
<feature type="compositionally biased region" description="Gly residues" evidence="1">
    <location>
        <begin position="91"/>
        <end position="128"/>
    </location>
</feature>
<reference evidence="2 3" key="1">
    <citation type="submission" date="2017-05" db="EMBL/GenBank/DDBJ databases">
        <authorList>
            <person name="Song R."/>
            <person name="Chenine A.L."/>
            <person name="Ruprecht R.M."/>
        </authorList>
    </citation>
    <scope>NUCLEOTIDE SEQUENCE [LARGE SCALE GENOMIC DNA]</scope>
    <source>
        <strain evidence="2 3">CECT 8663</strain>
    </source>
</reference>
<evidence type="ECO:0000313" key="3">
    <source>
        <dbReference type="Proteomes" id="UP000220836"/>
    </source>
</evidence>
<protein>
    <submittedName>
        <fullName evidence="2">Uncharacterized protein</fullName>
    </submittedName>
</protein>
<evidence type="ECO:0000313" key="2">
    <source>
        <dbReference type="EMBL" id="SMX38801.1"/>
    </source>
</evidence>
<dbReference type="EMBL" id="FXYH01000004">
    <property type="protein sequence ID" value="SMX38801.1"/>
    <property type="molecule type" value="Genomic_DNA"/>
</dbReference>
<proteinExistence type="predicted"/>
<dbReference type="RefSeq" id="WP_141468000.1">
    <property type="nucleotide sequence ID" value="NZ_FXYH01000004.1"/>
</dbReference>
<feature type="region of interest" description="Disordered" evidence="1">
    <location>
        <begin position="85"/>
        <end position="132"/>
    </location>
</feature>
<evidence type="ECO:0000256" key="1">
    <source>
        <dbReference type="SAM" id="MobiDB-lite"/>
    </source>
</evidence>
<dbReference type="Proteomes" id="UP000220836">
    <property type="component" value="Unassembled WGS sequence"/>
</dbReference>
<name>A0A238K7A8_9RHOB</name>
<organism evidence="2 3">
    <name type="scientific">Pelagimonas varians</name>
    <dbReference type="NCBI Taxonomy" id="696760"/>
    <lineage>
        <taxon>Bacteria</taxon>
        <taxon>Pseudomonadati</taxon>
        <taxon>Pseudomonadota</taxon>
        <taxon>Alphaproteobacteria</taxon>
        <taxon>Rhodobacterales</taxon>
        <taxon>Roseobacteraceae</taxon>
        <taxon>Pelagimonas</taxon>
    </lineage>
</organism>
<feature type="region of interest" description="Disordered" evidence="1">
    <location>
        <begin position="1"/>
        <end position="24"/>
    </location>
</feature>
<keyword evidence="3" id="KW-1185">Reference proteome</keyword>
<dbReference type="AlphaFoldDB" id="A0A238K7A8"/>